<dbReference type="InterPro" id="IPR036259">
    <property type="entry name" value="MFS_trans_sf"/>
</dbReference>
<dbReference type="AlphaFoldDB" id="A0A382XW68"/>
<keyword evidence="1" id="KW-1133">Transmembrane helix</keyword>
<feature type="domain" description="Major facilitator superfamily (MFS) profile" evidence="2">
    <location>
        <begin position="35"/>
        <end position="119"/>
    </location>
</feature>
<feature type="transmembrane region" description="Helical" evidence="1">
    <location>
        <begin position="28"/>
        <end position="50"/>
    </location>
</feature>
<dbReference type="InterPro" id="IPR020846">
    <property type="entry name" value="MFS_dom"/>
</dbReference>
<keyword evidence="1" id="KW-0812">Transmembrane</keyword>
<feature type="non-terminal residue" evidence="3">
    <location>
        <position position="119"/>
    </location>
</feature>
<feature type="transmembrane region" description="Helical" evidence="1">
    <location>
        <begin position="100"/>
        <end position="118"/>
    </location>
</feature>
<accession>A0A382XW68</accession>
<proteinExistence type="predicted"/>
<dbReference type="Gene3D" id="1.20.1250.20">
    <property type="entry name" value="MFS general substrate transporter like domains"/>
    <property type="match status" value="1"/>
</dbReference>
<evidence type="ECO:0000256" key="1">
    <source>
        <dbReference type="SAM" id="Phobius"/>
    </source>
</evidence>
<keyword evidence="1" id="KW-0472">Membrane</keyword>
<name>A0A382XW68_9ZZZZ</name>
<gene>
    <name evidence="3" type="ORF">METZ01_LOCUS427964</name>
</gene>
<dbReference type="SUPFAM" id="SSF103473">
    <property type="entry name" value="MFS general substrate transporter"/>
    <property type="match status" value="1"/>
</dbReference>
<organism evidence="3">
    <name type="scientific">marine metagenome</name>
    <dbReference type="NCBI Taxonomy" id="408172"/>
    <lineage>
        <taxon>unclassified sequences</taxon>
        <taxon>metagenomes</taxon>
        <taxon>ecological metagenomes</taxon>
    </lineage>
</organism>
<reference evidence="3" key="1">
    <citation type="submission" date="2018-05" db="EMBL/GenBank/DDBJ databases">
        <authorList>
            <person name="Lanie J.A."/>
            <person name="Ng W.-L."/>
            <person name="Kazmierczak K.M."/>
            <person name="Andrzejewski T.M."/>
            <person name="Davidsen T.M."/>
            <person name="Wayne K.J."/>
            <person name="Tettelin H."/>
            <person name="Glass J.I."/>
            <person name="Rusch D."/>
            <person name="Podicherti R."/>
            <person name="Tsui H.-C.T."/>
            <person name="Winkler M.E."/>
        </authorList>
    </citation>
    <scope>NUCLEOTIDE SEQUENCE</scope>
</reference>
<dbReference type="EMBL" id="UINC01170860">
    <property type="protein sequence ID" value="SVD75110.1"/>
    <property type="molecule type" value="Genomic_DNA"/>
</dbReference>
<dbReference type="PROSITE" id="PS50850">
    <property type="entry name" value="MFS"/>
    <property type="match status" value="1"/>
</dbReference>
<evidence type="ECO:0000259" key="2">
    <source>
        <dbReference type="PROSITE" id="PS50850"/>
    </source>
</evidence>
<protein>
    <recommendedName>
        <fullName evidence="2">Major facilitator superfamily (MFS) profile domain-containing protein</fullName>
    </recommendedName>
</protein>
<sequence length="119" mass="12790">MLLFERASSICEFQGDNLTKRTVPIAGVYYGWVIVAAMIAIGGMTMIITGPTFSLFIDPMQEELGFSTALFGWANTARILTAAVSGWYIGKLLDRHGPRILLAVAGSVTALVAISLGFF</sequence>
<evidence type="ECO:0000313" key="3">
    <source>
        <dbReference type="EMBL" id="SVD75110.1"/>
    </source>
</evidence>
<dbReference type="GO" id="GO:0022857">
    <property type="term" value="F:transmembrane transporter activity"/>
    <property type="evidence" value="ECO:0007669"/>
    <property type="project" value="InterPro"/>
</dbReference>
<feature type="transmembrane region" description="Helical" evidence="1">
    <location>
        <begin position="70"/>
        <end position="88"/>
    </location>
</feature>